<protein>
    <submittedName>
        <fullName evidence="2">Uncharacterized protein</fullName>
    </submittedName>
</protein>
<name>A0ABR3EWQ2_9AGAR</name>
<dbReference type="Proteomes" id="UP001465976">
    <property type="component" value="Unassembled WGS sequence"/>
</dbReference>
<evidence type="ECO:0000313" key="2">
    <source>
        <dbReference type="EMBL" id="KAL0567340.1"/>
    </source>
</evidence>
<accession>A0ABR3EWQ2</accession>
<keyword evidence="3" id="KW-1185">Reference proteome</keyword>
<reference evidence="2 3" key="1">
    <citation type="submission" date="2024-02" db="EMBL/GenBank/DDBJ databases">
        <title>A draft genome for the cacao thread blight pathogen Marasmius crinis-equi.</title>
        <authorList>
            <person name="Cohen S.P."/>
            <person name="Baruah I.K."/>
            <person name="Amoako-Attah I."/>
            <person name="Bukari Y."/>
            <person name="Meinhardt L.W."/>
            <person name="Bailey B.A."/>
        </authorList>
    </citation>
    <scope>NUCLEOTIDE SEQUENCE [LARGE SCALE GENOMIC DNA]</scope>
    <source>
        <strain evidence="2 3">GH-76</strain>
    </source>
</reference>
<feature type="compositionally biased region" description="Basic residues" evidence="1">
    <location>
        <begin position="16"/>
        <end position="25"/>
    </location>
</feature>
<dbReference type="EMBL" id="JBAHYK010001610">
    <property type="protein sequence ID" value="KAL0567340.1"/>
    <property type="molecule type" value="Genomic_DNA"/>
</dbReference>
<evidence type="ECO:0000256" key="1">
    <source>
        <dbReference type="SAM" id="MobiDB-lite"/>
    </source>
</evidence>
<feature type="region of interest" description="Disordered" evidence="1">
    <location>
        <begin position="1"/>
        <end position="31"/>
    </location>
</feature>
<evidence type="ECO:0000313" key="3">
    <source>
        <dbReference type="Proteomes" id="UP001465976"/>
    </source>
</evidence>
<proteinExistence type="predicted"/>
<organism evidence="2 3">
    <name type="scientific">Marasmius crinis-equi</name>
    <dbReference type="NCBI Taxonomy" id="585013"/>
    <lineage>
        <taxon>Eukaryota</taxon>
        <taxon>Fungi</taxon>
        <taxon>Dikarya</taxon>
        <taxon>Basidiomycota</taxon>
        <taxon>Agaricomycotina</taxon>
        <taxon>Agaricomycetes</taxon>
        <taxon>Agaricomycetidae</taxon>
        <taxon>Agaricales</taxon>
        <taxon>Marasmiineae</taxon>
        <taxon>Marasmiaceae</taxon>
        <taxon>Marasmius</taxon>
    </lineage>
</organism>
<gene>
    <name evidence="2" type="ORF">V5O48_014652</name>
</gene>
<comment type="caution">
    <text evidence="2">The sequence shown here is derived from an EMBL/GenBank/DDBJ whole genome shotgun (WGS) entry which is preliminary data.</text>
</comment>
<sequence length="221" mass="26023">MPRPKIYKNQEERKLAARAKARRHYEKNSATIKERKKVARLKYLKELEQQEIAERHERRRQRLLHRQPQMDEESQLQQTAKDTRTALSFFNSQYSSLKSKLLNSILKPMPLMYFEDVYQQLVAQLSLDEPIENPLQTARGSFEYRIGGSSVDQLWSDVWNDIGSGPLLNKFSALRDAFRSIEQAFNDMEVALLEGHLLDTHERRGFMYQSSVFLKTFQDLP</sequence>